<dbReference type="InterPro" id="IPR036866">
    <property type="entry name" value="RibonucZ/Hydroxyglut_hydro"/>
</dbReference>
<proteinExistence type="predicted"/>
<dbReference type="PANTHER" id="PTHR15032:SF27">
    <property type="entry name" value="N-ACYL-PHOSPHATIDYLETHANOLAMINE-HYDROLYZING PHOSPHOLIPASE D"/>
    <property type="match status" value="1"/>
</dbReference>
<dbReference type="SUPFAM" id="SSF56281">
    <property type="entry name" value="Metallo-hydrolase/oxidoreductase"/>
    <property type="match status" value="1"/>
</dbReference>
<dbReference type="GO" id="GO:0070291">
    <property type="term" value="P:N-acylethanolamine metabolic process"/>
    <property type="evidence" value="ECO:0007669"/>
    <property type="project" value="TreeGrafter"/>
</dbReference>
<sequence length="389" mass="42808">MQSKFPLGWYDDLKAKHPGTKDVSVVIPDWGESNLKKRGLERQRCIVGTTIGHAGVVAELPLEGTGGQDGRKKSFWVVYDPIFSVRAGPTPYTGPERLRPPPCQVTDIPGCDAVVISHNHYDHLDLATVEALFRKFPNARYFVPLGNKNWVRSLGIPEDRIHELDWWDKREYSVQDFGHETPDASSEDVLLRFTAVPAQHNSGRGALDQGTTLWCGWVIEQLVVSKDEAEASKVRRKGVIYHAGDTGYRRTAKSEAVCPVFKEIGQKLGPFDMSFVPIWRGGTLGFFSHLGLRLSHNDIPSALHASPLDAVDIHNDVLSRNTVAVHFGTFVGSENESLEAIMEFEDGRDVRGVRSLDEPAVDGGGRAGIVDIGGSVAVEISIHDAPEQS</sequence>
<dbReference type="InterPro" id="IPR001279">
    <property type="entry name" value="Metallo-B-lactamas"/>
</dbReference>
<keyword evidence="2" id="KW-0378">Hydrolase</keyword>
<reference evidence="2 3" key="1">
    <citation type="submission" date="2016-04" db="EMBL/GenBank/DDBJ databases">
        <title>A degradative enzymes factory behind the ericoid mycorrhizal symbiosis.</title>
        <authorList>
            <consortium name="DOE Joint Genome Institute"/>
            <person name="Martino E."/>
            <person name="Morin E."/>
            <person name="Grelet G."/>
            <person name="Kuo A."/>
            <person name="Kohler A."/>
            <person name="Daghino S."/>
            <person name="Barry K."/>
            <person name="Choi C."/>
            <person name="Cichocki N."/>
            <person name="Clum A."/>
            <person name="Copeland A."/>
            <person name="Hainaut M."/>
            <person name="Haridas S."/>
            <person name="Labutti K."/>
            <person name="Lindquist E."/>
            <person name="Lipzen A."/>
            <person name="Khouja H.-R."/>
            <person name="Murat C."/>
            <person name="Ohm R."/>
            <person name="Olson A."/>
            <person name="Spatafora J."/>
            <person name="Veneault-Fourrey C."/>
            <person name="Henrissat B."/>
            <person name="Grigoriev I."/>
            <person name="Martin F."/>
            <person name="Perotto S."/>
        </authorList>
    </citation>
    <scope>NUCLEOTIDE SEQUENCE [LARGE SCALE GENOMIC DNA]</scope>
    <source>
        <strain evidence="2 3">F</strain>
    </source>
</reference>
<dbReference type="EMBL" id="KZ613963">
    <property type="protein sequence ID" value="PMD31303.1"/>
    <property type="molecule type" value="Genomic_DNA"/>
</dbReference>
<name>A0A2J6QYG2_HYAVF</name>
<protein>
    <submittedName>
        <fullName evidence="2">Metallo-hydrolase/oxidoreductase</fullName>
    </submittedName>
</protein>
<gene>
    <name evidence="2" type="ORF">L207DRAFT_442593</name>
</gene>
<dbReference type="PANTHER" id="PTHR15032">
    <property type="entry name" value="N-ACYL-PHOSPHATIDYLETHANOLAMINE-HYDROLYZING PHOSPHOLIPASE D"/>
    <property type="match status" value="1"/>
</dbReference>
<dbReference type="GO" id="GO:0005737">
    <property type="term" value="C:cytoplasm"/>
    <property type="evidence" value="ECO:0007669"/>
    <property type="project" value="TreeGrafter"/>
</dbReference>
<dbReference type="OrthoDB" id="332863at2759"/>
<dbReference type="AlphaFoldDB" id="A0A2J6QYG2"/>
<evidence type="ECO:0000313" key="2">
    <source>
        <dbReference type="EMBL" id="PMD31303.1"/>
    </source>
</evidence>
<dbReference type="GO" id="GO:0070292">
    <property type="term" value="P:N-acylphosphatidylethanolamine metabolic process"/>
    <property type="evidence" value="ECO:0007669"/>
    <property type="project" value="TreeGrafter"/>
</dbReference>
<feature type="domain" description="Metallo-beta-lactamase" evidence="1">
    <location>
        <begin position="76"/>
        <end position="327"/>
    </location>
</feature>
<accession>A0A2J6QYG2</accession>
<dbReference type="GO" id="GO:0070290">
    <property type="term" value="F:N-acylphosphatidylethanolamine-specific phospholipase D activity"/>
    <property type="evidence" value="ECO:0007669"/>
    <property type="project" value="TreeGrafter"/>
</dbReference>
<keyword evidence="3" id="KW-1185">Reference proteome</keyword>
<evidence type="ECO:0000259" key="1">
    <source>
        <dbReference type="Pfam" id="PF12706"/>
    </source>
</evidence>
<dbReference type="Proteomes" id="UP000235786">
    <property type="component" value="Unassembled WGS sequence"/>
</dbReference>
<dbReference type="Pfam" id="PF12706">
    <property type="entry name" value="Lactamase_B_2"/>
    <property type="match status" value="1"/>
</dbReference>
<evidence type="ECO:0000313" key="3">
    <source>
        <dbReference type="Proteomes" id="UP000235786"/>
    </source>
</evidence>
<organism evidence="2 3">
    <name type="scientific">Hyaloscypha variabilis (strain UAMH 11265 / GT02V1 / F)</name>
    <name type="common">Meliniomyces variabilis</name>
    <dbReference type="NCBI Taxonomy" id="1149755"/>
    <lineage>
        <taxon>Eukaryota</taxon>
        <taxon>Fungi</taxon>
        <taxon>Dikarya</taxon>
        <taxon>Ascomycota</taxon>
        <taxon>Pezizomycotina</taxon>
        <taxon>Leotiomycetes</taxon>
        <taxon>Helotiales</taxon>
        <taxon>Hyaloscyphaceae</taxon>
        <taxon>Hyaloscypha</taxon>
        <taxon>Hyaloscypha variabilis</taxon>
    </lineage>
</organism>
<dbReference type="Gene3D" id="3.60.15.10">
    <property type="entry name" value="Ribonuclease Z/Hydroxyacylglutathione hydrolase-like"/>
    <property type="match status" value="1"/>
</dbReference>